<feature type="signal peptide" evidence="3">
    <location>
        <begin position="1"/>
        <end position="32"/>
    </location>
</feature>
<dbReference type="CDD" id="cd04211">
    <property type="entry name" value="Cupredoxin_like_2"/>
    <property type="match status" value="1"/>
</dbReference>
<evidence type="ECO:0000256" key="2">
    <source>
        <dbReference type="ARBA" id="ARBA00023008"/>
    </source>
</evidence>
<keyword evidence="3" id="KW-0732">Signal</keyword>
<evidence type="ECO:0000256" key="1">
    <source>
        <dbReference type="ARBA" id="ARBA00022723"/>
    </source>
</evidence>
<proteinExistence type="predicted"/>
<keyword evidence="2" id="KW-0186">Copper</keyword>
<dbReference type="OrthoDB" id="9816061at2"/>
<dbReference type="InterPro" id="IPR008972">
    <property type="entry name" value="Cupredoxin"/>
</dbReference>
<evidence type="ECO:0000313" key="5">
    <source>
        <dbReference type="EMBL" id="QFI72467.1"/>
    </source>
</evidence>
<evidence type="ECO:0000259" key="4">
    <source>
        <dbReference type="Pfam" id="PF13473"/>
    </source>
</evidence>
<gene>
    <name evidence="5" type="ORF">F8237_08725</name>
</gene>
<keyword evidence="1" id="KW-0479">Metal-binding</keyword>
<dbReference type="InterPro" id="IPR028096">
    <property type="entry name" value="EfeO_Cupredoxin"/>
</dbReference>
<dbReference type="PANTHER" id="PTHR38439">
    <property type="entry name" value="AURACYANIN-B"/>
    <property type="match status" value="1"/>
</dbReference>
<evidence type="ECO:0000313" key="6">
    <source>
        <dbReference type="Proteomes" id="UP000325641"/>
    </source>
</evidence>
<dbReference type="GO" id="GO:0046872">
    <property type="term" value="F:metal ion binding"/>
    <property type="evidence" value="ECO:0007669"/>
    <property type="project" value="UniProtKB-KW"/>
</dbReference>
<dbReference type="Pfam" id="PF13473">
    <property type="entry name" value="Cupredoxin_1"/>
    <property type="match status" value="1"/>
</dbReference>
<feature type="chain" id="PRO_5024884097" evidence="3">
    <location>
        <begin position="33"/>
        <end position="162"/>
    </location>
</feature>
<name>A0A5P6P280_9BRAD</name>
<dbReference type="KEGG" id="bbet:F8237_08725"/>
<evidence type="ECO:0000256" key="3">
    <source>
        <dbReference type="SAM" id="SignalP"/>
    </source>
</evidence>
<protein>
    <submittedName>
        <fullName evidence="5">Cupredoxin family protein</fullName>
    </submittedName>
</protein>
<dbReference type="SUPFAM" id="SSF49503">
    <property type="entry name" value="Cupredoxins"/>
    <property type="match status" value="1"/>
</dbReference>
<accession>A0A5P6P280</accession>
<dbReference type="AlphaFoldDB" id="A0A5P6P280"/>
<organism evidence="5 6">
    <name type="scientific">Bradyrhizobium betae</name>
    <dbReference type="NCBI Taxonomy" id="244734"/>
    <lineage>
        <taxon>Bacteria</taxon>
        <taxon>Pseudomonadati</taxon>
        <taxon>Pseudomonadota</taxon>
        <taxon>Alphaproteobacteria</taxon>
        <taxon>Hyphomicrobiales</taxon>
        <taxon>Nitrobacteraceae</taxon>
        <taxon>Bradyrhizobium</taxon>
    </lineage>
</organism>
<reference evidence="6" key="1">
    <citation type="submission" date="2019-10" db="EMBL/GenBank/DDBJ databases">
        <title>Complete Genome Sequence of Bradyrhizobium betae type strain PL7HG1T.</title>
        <authorList>
            <person name="Bromfield E.S.P."/>
            <person name="Cloutier S."/>
        </authorList>
    </citation>
    <scope>NUCLEOTIDE SEQUENCE [LARGE SCALE GENOMIC DNA]</scope>
    <source>
        <strain evidence="6">PL7HG1</strain>
    </source>
</reference>
<dbReference type="EMBL" id="CP044543">
    <property type="protein sequence ID" value="QFI72467.1"/>
    <property type="molecule type" value="Genomic_DNA"/>
</dbReference>
<dbReference type="InterPro" id="IPR050845">
    <property type="entry name" value="Cu-binding_ET"/>
</dbReference>
<dbReference type="Proteomes" id="UP000325641">
    <property type="component" value="Chromosome"/>
</dbReference>
<sequence>MNVLMNHELETTMKTIKLALALAALSLAPALAHENHAHETFSAGEPGNPKKPARTIEIVMNEMDYTPSRIEVKRGEQIRFVLRNVGKEDHEFLLATPKENLAHAEVMKKHPHMEHDDPNGVRLAPSKTAEILWKFTKAGTFEFSCLIPDHREYGMVGHVTVK</sequence>
<dbReference type="Gene3D" id="2.60.40.420">
    <property type="entry name" value="Cupredoxins - blue copper proteins"/>
    <property type="match status" value="1"/>
</dbReference>
<feature type="domain" description="EfeO-type cupredoxin-like" evidence="4">
    <location>
        <begin position="38"/>
        <end position="161"/>
    </location>
</feature>
<dbReference type="PANTHER" id="PTHR38439:SF3">
    <property type="entry name" value="COPPER-RESISTANT CUPROPROTEIN COPI"/>
    <property type="match status" value="1"/>
</dbReference>